<feature type="compositionally biased region" description="Basic and acidic residues" evidence="1">
    <location>
        <begin position="142"/>
        <end position="152"/>
    </location>
</feature>
<dbReference type="Proteomes" id="UP001155660">
    <property type="component" value="Unplaced"/>
</dbReference>
<evidence type="ECO:0000313" key="2">
    <source>
        <dbReference type="RefSeq" id="XP_042611836.1"/>
    </source>
</evidence>
<organism evidence="2">
    <name type="scientific">Cyprinus carpio</name>
    <name type="common">Common carp</name>
    <dbReference type="NCBI Taxonomy" id="7962"/>
    <lineage>
        <taxon>Eukaryota</taxon>
        <taxon>Metazoa</taxon>
        <taxon>Chordata</taxon>
        <taxon>Craniata</taxon>
        <taxon>Vertebrata</taxon>
        <taxon>Euteleostomi</taxon>
        <taxon>Actinopterygii</taxon>
        <taxon>Neopterygii</taxon>
        <taxon>Teleostei</taxon>
        <taxon>Ostariophysi</taxon>
        <taxon>Cypriniformes</taxon>
        <taxon>Cyprinidae</taxon>
        <taxon>Cyprininae</taxon>
        <taxon>Cyprinus</taxon>
    </lineage>
</organism>
<name>A0A9Q9Y1G5_CYPCA</name>
<reference evidence="2" key="1">
    <citation type="submission" date="2025-08" db="UniProtKB">
        <authorList>
            <consortium name="RefSeq"/>
        </authorList>
    </citation>
    <scope>IDENTIFICATION</scope>
    <source>
        <tissue evidence="2">Muscle</tissue>
    </source>
</reference>
<dbReference type="AlphaFoldDB" id="A0A9Q9Y1G5"/>
<protein>
    <submittedName>
        <fullName evidence="2">Echinoderm microtubule-associated protein-like 1 isoform X1</fullName>
    </submittedName>
</protein>
<accession>A0A9Q9Y1G5</accession>
<feature type="region of interest" description="Disordered" evidence="1">
    <location>
        <begin position="87"/>
        <end position="161"/>
    </location>
</feature>
<dbReference type="RefSeq" id="XP_042611836.1">
    <property type="nucleotide sequence ID" value="XM_042755902.1"/>
</dbReference>
<gene>
    <name evidence="2" type="primary">LOC109051740</name>
</gene>
<dbReference type="OrthoDB" id="6158349at2759"/>
<evidence type="ECO:0000256" key="1">
    <source>
        <dbReference type="SAM" id="MobiDB-lite"/>
    </source>
</evidence>
<sequence length="242" mass="26337">MERSDGDECLLPDTDFMIDERRSHASGMELMDRLMFLEQRVQMQDDEIQLLKITMTDVLKRLDISEEHRRAPAKAARPASLCLAPKATISSSSSSLRKSSSSTLPSSPSSRNYSPAPGAKRTPAANTKDTQSTKAKTSSCRKPLETKPKETSAAKTGSRRVTHCKVTMQISLTPLSGRTGSAEPEPVVSVSLRSTVCPSTGSAVTPCKAFVQKSSCQKPSLRDAPSHKSPIKSPSQYFQICY</sequence>
<proteinExistence type="predicted"/>
<dbReference type="KEGG" id="ccar:109051740"/>
<feature type="compositionally biased region" description="Low complexity" evidence="1">
    <location>
        <begin position="90"/>
        <end position="111"/>
    </location>
</feature>
<feature type="compositionally biased region" description="Polar residues" evidence="1">
    <location>
        <begin position="124"/>
        <end position="140"/>
    </location>
</feature>
<dbReference type="GeneID" id="109051740"/>